<protein>
    <recommendedName>
        <fullName evidence="7">Myosin motor domain-containing protein</fullName>
    </recommendedName>
</protein>
<dbReference type="GO" id="GO:0051015">
    <property type="term" value="F:actin filament binding"/>
    <property type="evidence" value="ECO:0007669"/>
    <property type="project" value="TreeGrafter"/>
</dbReference>
<evidence type="ECO:0000256" key="2">
    <source>
        <dbReference type="ARBA" id="ARBA00022840"/>
    </source>
</evidence>
<dbReference type="EMBL" id="KN817543">
    <property type="protein sequence ID" value="KJA23419.1"/>
    <property type="molecule type" value="Genomic_DNA"/>
</dbReference>
<dbReference type="GO" id="GO:0007015">
    <property type="term" value="P:actin filament organization"/>
    <property type="evidence" value="ECO:0007669"/>
    <property type="project" value="TreeGrafter"/>
</dbReference>
<keyword evidence="3" id="KW-0518">Myosin</keyword>
<keyword evidence="9" id="KW-1185">Reference proteome</keyword>
<dbReference type="PANTHER" id="PTHR13140:SF706">
    <property type="entry name" value="DILUTE CLASS UNCONVENTIONAL MYOSIN, ISOFORM C"/>
    <property type="match status" value="1"/>
</dbReference>
<evidence type="ECO:0000256" key="5">
    <source>
        <dbReference type="ARBA" id="ARBA00023203"/>
    </source>
</evidence>
<proteinExistence type="predicted"/>
<dbReference type="GO" id="GO:0005737">
    <property type="term" value="C:cytoplasm"/>
    <property type="evidence" value="ECO:0007669"/>
    <property type="project" value="TreeGrafter"/>
</dbReference>
<keyword evidence="2" id="KW-0067">ATP-binding</keyword>
<reference evidence="9" key="1">
    <citation type="submission" date="2014-04" db="EMBL/GenBank/DDBJ databases">
        <title>Evolutionary Origins and Diversification of the Mycorrhizal Mutualists.</title>
        <authorList>
            <consortium name="DOE Joint Genome Institute"/>
            <consortium name="Mycorrhizal Genomics Consortium"/>
            <person name="Kohler A."/>
            <person name="Kuo A."/>
            <person name="Nagy L.G."/>
            <person name="Floudas D."/>
            <person name="Copeland A."/>
            <person name="Barry K.W."/>
            <person name="Cichocki N."/>
            <person name="Veneault-Fourrey C."/>
            <person name="LaButti K."/>
            <person name="Lindquist E.A."/>
            <person name="Lipzen A."/>
            <person name="Lundell T."/>
            <person name="Morin E."/>
            <person name="Murat C."/>
            <person name="Riley R."/>
            <person name="Ohm R."/>
            <person name="Sun H."/>
            <person name="Tunlid A."/>
            <person name="Henrissat B."/>
            <person name="Grigoriev I.V."/>
            <person name="Hibbett D.S."/>
            <person name="Martin F."/>
        </authorList>
    </citation>
    <scope>NUCLEOTIDE SEQUENCE [LARGE SCALE GENOMIC DNA]</scope>
    <source>
        <strain evidence="9">FD-334 SS-4</strain>
    </source>
</reference>
<dbReference type="STRING" id="945553.A0A0D2NX97"/>
<evidence type="ECO:0000256" key="4">
    <source>
        <dbReference type="ARBA" id="ARBA00023175"/>
    </source>
</evidence>
<name>A0A0D2NX97_HYPSF</name>
<evidence type="ECO:0000256" key="3">
    <source>
        <dbReference type="ARBA" id="ARBA00023123"/>
    </source>
</evidence>
<dbReference type="InterPro" id="IPR036961">
    <property type="entry name" value="Kinesin_motor_dom_sf"/>
</dbReference>
<feature type="region of interest" description="Disordered" evidence="6">
    <location>
        <begin position="303"/>
        <end position="323"/>
    </location>
</feature>
<evidence type="ECO:0000256" key="1">
    <source>
        <dbReference type="ARBA" id="ARBA00022741"/>
    </source>
</evidence>
<evidence type="ECO:0000256" key="6">
    <source>
        <dbReference type="SAM" id="MobiDB-lite"/>
    </source>
</evidence>
<feature type="compositionally biased region" description="Polar residues" evidence="6">
    <location>
        <begin position="389"/>
        <end position="401"/>
    </location>
</feature>
<dbReference type="Pfam" id="PF00063">
    <property type="entry name" value="Myosin_head"/>
    <property type="match status" value="1"/>
</dbReference>
<keyword evidence="1" id="KW-0547">Nucleotide-binding</keyword>
<accession>A0A0D2NX97</accession>
<dbReference type="GO" id="GO:0000146">
    <property type="term" value="F:microfilament motor activity"/>
    <property type="evidence" value="ECO:0007669"/>
    <property type="project" value="TreeGrafter"/>
</dbReference>
<dbReference type="GO" id="GO:0016020">
    <property type="term" value="C:membrane"/>
    <property type="evidence" value="ECO:0007669"/>
    <property type="project" value="TreeGrafter"/>
</dbReference>
<evidence type="ECO:0000313" key="9">
    <source>
        <dbReference type="Proteomes" id="UP000054270"/>
    </source>
</evidence>
<dbReference type="PANTHER" id="PTHR13140">
    <property type="entry name" value="MYOSIN"/>
    <property type="match status" value="1"/>
</dbReference>
<dbReference type="SUPFAM" id="SSF52540">
    <property type="entry name" value="P-loop containing nucleoside triphosphate hydrolases"/>
    <property type="match status" value="1"/>
</dbReference>
<organism evidence="8 9">
    <name type="scientific">Hypholoma sublateritium (strain FD-334 SS-4)</name>
    <dbReference type="NCBI Taxonomy" id="945553"/>
    <lineage>
        <taxon>Eukaryota</taxon>
        <taxon>Fungi</taxon>
        <taxon>Dikarya</taxon>
        <taxon>Basidiomycota</taxon>
        <taxon>Agaricomycotina</taxon>
        <taxon>Agaricomycetes</taxon>
        <taxon>Agaricomycetidae</taxon>
        <taxon>Agaricales</taxon>
        <taxon>Agaricineae</taxon>
        <taxon>Strophariaceae</taxon>
        <taxon>Hypholoma</taxon>
    </lineage>
</organism>
<dbReference type="Gene3D" id="3.40.850.10">
    <property type="entry name" value="Kinesin motor domain"/>
    <property type="match status" value="1"/>
</dbReference>
<dbReference type="AlphaFoldDB" id="A0A0D2NX97"/>
<dbReference type="InterPro" id="IPR001609">
    <property type="entry name" value="Myosin_head_motor_dom-like"/>
</dbReference>
<sequence>MTPNQLFCSSGQPPFSTWTLRIALSSALKLKPTPRNEGALIPLLYAVLLRETANSPYAWLLLSTRRRRMWTASEPIGADPPNWRKEVGKLRYENSPRVFAVAERAWANMGDEGENQRIFTTRIRAGKTASTKKLTRRLAAIAADVHRPTTQSYSRSNALATIPSTCLPRSRSIRKRYAASPSMTGNSAHLTAKGRLGQLERQFLQVKPLLVAFGNAQTPALAGLTLVGTCWKRAALSIAAKPNEAPCFLPAGSWRRASESVLPKGYMDGREACRRMVIGLELDDSKLRTNIFFKAGATGSATDVDDPKAAAEDFEPSRGNSYNPAPADYSRLLRKFQCAEDSLQKELSVRLRNPRLHGANELCLLSDHSTPSRKALNAAKFGIRADKGTQLSRNSDRQVTATKAAAPAPRIKTKGPCESSETNQPDERDQHQKVLVERDFTMDQTGKIYQAELAQLCEELQSPRDTFSRLWEERRSLRSEHEHDNEEYNSGAFLAATNTAECTGAQLSPLLESFTHNLNPSPWYFYKD</sequence>
<dbReference type="OrthoDB" id="6108017at2759"/>
<dbReference type="GO" id="GO:0005524">
    <property type="term" value="F:ATP binding"/>
    <property type="evidence" value="ECO:0007669"/>
    <property type="project" value="UniProtKB-KW"/>
</dbReference>
<gene>
    <name evidence="8" type="ORF">HYPSUDRAFT_201437</name>
</gene>
<dbReference type="Proteomes" id="UP000054270">
    <property type="component" value="Unassembled WGS sequence"/>
</dbReference>
<dbReference type="InterPro" id="IPR027417">
    <property type="entry name" value="P-loop_NTPase"/>
</dbReference>
<feature type="region of interest" description="Disordered" evidence="6">
    <location>
        <begin position="387"/>
        <end position="431"/>
    </location>
</feature>
<dbReference type="GO" id="GO:0016459">
    <property type="term" value="C:myosin complex"/>
    <property type="evidence" value="ECO:0007669"/>
    <property type="project" value="UniProtKB-KW"/>
</dbReference>
<keyword evidence="5" id="KW-0009">Actin-binding</keyword>
<evidence type="ECO:0000259" key="7">
    <source>
        <dbReference type="Pfam" id="PF00063"/>
    </source>
</evidence>
<keyword evidence="4" id="KW-0505">Motor protein</keyword>
<feature type="domain" description="Myosin motor" evidence="7">
    <location>
        <begin position="88"/>
        <end position="218"/>
    </location>
</feature>
<evidence type="ECO:0000313" key="8">
    <source>
        <dbReference type="EMBL" id="KJA23419.1"/>
    </source>
</evidence>